<gene>
    <name evidence="1" type="ORF">BZL30_7331</name>
</gene>
<organism evidence="1 2">
    <name type="scientific">Mycobacterium kansasii</name>
    <dbReference type="NCBI Taxonomy" id="1768"/>
    <lineage>
        <taxon>Bacteria</taxon>
        <taxon>Bacillati</taxon>
        <taxon>Actinomycetota</taxon>
        <taxon>Actinomycetes</taxon>
        <taxon>Mycobacteriales</taxon>
        <taxon>Mycobacteriaceae</taxon>
        <taxon>Mycobacterium</taxon>
    </lineage>
</organism>
<comment type="caution">
    <text evidence="1">The sequence shown here is derived from an EMBL/GenBank/DDBJ whole genome shotgun (WGS) entry which is preliminary data.</text>
</comment>
<name>A0A1V3WPP2_MYCKA</name>
<dbReference type="AlphaFoldDB" id="A0A1V3WPP2"/>
<sequence length="64" mass="7173">MIDPLRVGIDIEIADVGDRSGWAEDFVGDLLGLNGLLSRLLSEYDARFSDAKKPRIRCTVNPRR</sequence>
<dbReference type="EMBL" id="MVBM01000007">
    <property type="protein sequence ID" value="OOK68937.1"/>
    <property type="molecule type" value="Genomic_DNA"/>
</dbReference>
<evidence type="ECO:0000313" key="1">
    <source>
        <dbReference type="EMBL" id="OOK68937.1"/>
    </source>
</evidence>
<evidence type="ECO:0000313" key="2">
    <source>
        <dbReference type="Proteomes" id="UP000189229"/>
    </source>
</evidence>
<dbReference type="Proteomes" id="UP000189229">
    <property type="component" value="Unassembled WGS sequence"/>
</dbReference>
<protein>
    <submittedName>
        <fullName evidence="1">Uncharacterized protein</fullName>
    </submittedName>
</protein>
<reference evidence="1 2" key="1">
    <citation type="submission" date="2017-02" db="EMBL/GenBank/DDBJ databases">
        <title>Complete genome sequences of Mycobacterium kansasii strains isolated from rhesus macaques.</title>
        <authorList>
            <person name="Panda A."/>
            <person name="Nagaraj S."/>
            <person name="Zhao X."/>
            <person name="Tettelin H."/>
            <person name="Detolla L.J."/>
        </authorList>
    </citation>
    <scope>NUCLEOTIDE SEQUENCE [LARGE SCALE GENOMIC DNA]</scope>
    <source>
        <strain evidence="1 2">11-3813</strain>
    </source>
</reference>
<accession>A0A1V3WPP2</accession>
<proteinExistence type="predicted"/>